<dbReference type="OrthoDB" id="3366823at2759"/>
<reference evidence="11 12" key="1">
    <citation type="submission" date="2007-06" db="EMBL/GenBank/DDBJ databases">
        <title>The Genome Sequence of Coccidioides posadasii RMSCC_3488.</title>
        <authorList>
            <consortium name="Coccidioides Genome Resources Consortium"/>
            <consortium name="The Broad Institute Genome Sequencing Platform"/>
            <person name="Henn M.R."/>
            <person name="Sykes S."/>
            <person name="Young S."/>
            <person name="Jaffe D."/>
            <person name="Berlin A."/>
            <person name="Alvarez P."/>
            <person name="Butler J."/>
            <person name="Gnerre S."/>
            <person name="Grabherr M."/>
            <person name="Mauceli E."/>
            <person name="Brockman W."/>
            <person name="Kodira C."/>
            <person name="Alvarado L."/>
            <person name="Zeng Q."/>
            <person name="Crawford M."/>
            <person name="Antoine C."/>
            <person name="Devon K."/>
            <person name="Galgiani J."/>
            <person name="Orsborn K."/>
            <person name="Lewis M.L."/>
            <person name="Nusbaum C."/>
            <person name="Galagan J."/>
            <person name="Birren B."/>
        </authorList>
    </citation>
    <scope>NUCLEOTIDE SEQUENCE [LARGE SCALE GENOMIC DNA]</scope>
    <source>
        <strain evidence="11 12">RMSCC 3488</strain>
    </source>
</reference>
<dbReference type="PANTHER" id="PTHR24304:SF2">
    <property type="entry name" value="24-HYDROXYCHOLESTEROL 7-ALPHA-HYDROXYLASE"/>
    <property type="match status" value="1"/>
</dbReference>
<feature type="binding site" description="axial binding residue" evidence="8">
    <location>
        <position position="502"/>
    </location>
    <ligand>
        <name>heme</name>
        <dbReference type="ChEBI" id="CHEBI:30413"/>
    </ligand>
    <ligandPart>
        <name>Fe</name>
        <dbReference type="ChEBI" id="CHEBI:18248"/>
    </ligandPart>
</feature>
<evidence type="ECO:0000256" key="2">
    <source>
        <dbReference type="ARBA" id="ARBA00010617"/>
    </source>
</evidence>
<dbReference type="GO" id="GO:0016705">
    <property type="term" value="F:oxidoreductase activity, acting on paired donors, with incorporation or reduction of molecular oxygen"/>
    <property type="evidence" value="ECO:0007669"/>
    <property type="project" value="InterPro"/>
</dbReference>
<evidence type="ECO:0000256" key="5">
    <source>
        <dbReference type="ARBA" id="ARBA00023002"/>
    </source>
</evidence>
<dbReference type="GO" id="GO:0005506">
    <property type="term" value="F:iron ion binding"/>
    <property type="evidence" value="ECO:0007669"/>
    <property type="project" value="InterPro"/>
</dbReference>
<evidence type="ECO:0008006" key="13">
    <source>
        <dbReference type="Google" id="ProtNLM"/>
    </source>
</evidence>
<evidence type="ECO:0000256" key="9">
    <source>
        <dbReference type="RuleBase" id="RU000461"/>
    </source>
</evidence>
<evidence type="ECO:0000256" key="10">
    <source>
        <dbReference type="SAM" id="Phobius"/>
    </source>
</evidence>
<proteinExistence type="inferred from homology"/>
<keyword evidence="10" id="KW-0812">Transmembrane</keyword>
<evidence type="ECO:0000256" key="1">
    <source>
        <dbReference type="ARBA" id="ARBA00001971"/>
    </source>
</evidence>
<dbReference type="GO" id="GO:0020037">
    <property type="term" value="F:heme binding"/>
    <property type="evidence" value="ECO:0007669"/>
    <property type="project" value="InterPro"/>
</dbReference>
<comment type="cofactor">
    <cofactor evidence="1 8">
        <name>heme</name>
        <dbReference type="ChEBI" id="CHEBI:30413"/>
    </cofactor>
</comment>
<keyword evidence="4 8" id="KW-0479">Metal-binding</keyword>
<reference evidence="12" key="3">
    <citation type="journal article" date="2010" name="Genome Res.">
        <title>Population genomic sequencing of Coccidioides fungi reveals recent hybridization and transposon control.</title>
        <authorList>
            <person name="Neafsey D.E."/>
            <person name="Barker B.M."/>
            <person name="Sharpton T.J."/>
            <person name="Stajich J.E."/>
            <person name="Park D.J."/>
            <person name="Whiston E."/>
            <person name="Hung C.-Y."/>
            <person name="McMahan C."/>
            <person name="White J."/>
            <person name="Sykes S."/>
            <person name="Heiman D."/>
            <person name="Young S."/>
            <person name="Zeng Q."/>
            <person name="Abouelleil A."/>
            <person name="Aftuck L."/>
            <person name="Bessette D."/>
            <person name="Brown A."/>
            <person name="FitzGerald M."/>
            <person name="Lui A."/>
            <person name="Macdonald J.P."/>
            <person name="Priest M."/>
            <person name="Orbach M.J."/>
            <person name="Galgiani J.N."/>
            <person name="Kirkland T.N."/>
            <person name="Cole G.T."/>
            <person name="Birren B.W."/>
            <person name="Henn M.R."/>
            <person name="Taylor J.W."/>
            <person name="Rounsley S.D."/>
        </authorList>
    </citation>
    <scope>NUCLEOTIDE SEQUENCE [LARGE SCALE GENOMIC DNA]</scope>
    <source>
        <strain evidence="12">RMSCC 3488</strain>
    </source>
</reference>
<dbReference type="InterPro" id="IPR036396">
    <property type="entry name" value="Cyt_P450_sf"/>
</dbReference>
<evidence type="ECO:0000256" key="6">
    <source>
        <dbReference type="ARBA" id="ARBA00023004"/>
    </source>
</evidence>
<sequence length="561" mass="63181">MMLAVLADAVGSPVTVYFAIALGLPFLVTWLVSNFNARWPRKGEPPMVPHWIPWLGHAYSFLFNINGFGARVKKRFPKEGAATSVVGGRHYYTILDPKLASQIYRRPKVFPMEAFIIASHAAFGTPEADLNVLKMGIPGFEHESGYKDDGRRVWQTMSKMLQQHLSMEGSINMATTFLRKLTENLEKEFPKNTSSTDWISIDLRSFILKQYVMASVASLYGSHLVDSWPTICEDFWAYDEYTRIHLAQVPEILAPKAYGSRRKILNILLQWEKDARQRKDLEKMLAEDVEWDEYWGARLIHHRVKFATENGMSAVARASMALSLIWGQNANAIPIGLWTMIHSLVNPGVQQRVSEAIESCRKPDGGFDMHQVVTHKYLKSVFLESLRYGVAAPMVRVVLETTQVGQYTFHKGNVIHIASRILHMDDDVWSRGAAVGASGFWGERFLDVERDANGNIEEKTNAEAAVSKAAADPISLPVGTRSKEIKDRMLAFRAFGGGNHLCPGRFFALYEIVAGMSTLLTMFDIEVDQEALHTNGMPVVDQRGIGGLLPDRKFMVKMRRK</sequence>
<keyword evidence="7 9" id="KW-0503">Monooxygenase</keyword>
<keyword evidence="5 9" id="KW-0560">Oxidoreductase</keyword>
<evidence type="ECO:0000256" key="8">
    <source>
        <dbReference type="PIRSR" id="PIRSR602403-1"/>
    </source>
</evidence>
<name>A0A0J6IF51_COCPO</name>
<keyword evidence="6 8" id="KW-0408">Iron</keyword>
<evidence type="ECO:0000256" key="3">
    <source>
        <dbReference type="ARBA" id="ARBA00022617"/>
    </source>
</evidence>
<evidence type="ECO:0000313" key="11">
    <source>
        <dbReference type="EMBL" id="KMM70432.1"/>
    </source>
</evidence>
<evidence type="ECO:0000256" key="7">
    <source>
        <dbReference type="ARBA" id="ARBA00023033"/>
    </source>
</evidence>
<evidence type="ECO:0000256" key="4">
    <source>
        <dbReference type="ARBA" id="ARBA00022723"/>
    </source>
</evidence>
<dbReference type="InterPro" id="IPR001128">
    <property type="entry name" value="Cyt_P450"/>
</dbReference>
<dbReference type="AlphaFoldDB" id="A0A0J6IF51"/>
<organism evidence="11 12">
    <name type="scientific">Coccidioides posadasii RMSCC 3488</name>
    <dbReference type="NCBI Taxonomy" id="454284"/>
    <lineage>
        <taxon>Eukaryota</taxon>
        <taxon>Fungi</taxon>
        <taxon>Dikarya</taxon>
        <taxon>Ascomycota</taxon>
        <taxon>Pezizomycotina</taxon>
        <taxon>Eurotiomycetes</taxon>
        <taxon>Eurotiomycetidae</taxon>
        <taxon>Onygenales</taxon>
        <taxon>Onygenaceae</taxon>
        <taxon>Coccidioides</taxon>
    </lineage>
</organism>
<dbReference type="GO" id="GO:0008395">
    <property type="term" value="F:steroid hydroxylase activity"/>
    <property type="evidence" value="ECO:0007669"/>
    <property type="project" value="TreeGrafter"/>
</dbReference>
<comment type="similarity">
    <text evidence="2 9">Belongs to the cytochrome P450 family.</text>
</comment>
<dbReference type="Gene3D" id="1.10.630.10">
    <property type="entry name" value="Cytochrome P450"/>
    <property type="match status" value="1"/>
</dbReference>
<keyword evidence="3 8" id="KW-0349">Heme</keyword>
<evidence type="ECO:0000313" key="12">
    <source>
        <dbReference type="Proteomes" id="UP000054567"/>
    </source>
</evidence>
<dbReference type="CDD" id="cd11040">
    <property type="entry name" value="CYP7_CYP8-like"/>
    <property type="match status" value="1"/>
</dbReference>
<protein>
    <recommendedName>
        <fullName evidence="13">Cytochrome P450</fullName>
    </recommendedName>
</protein>
<dbReference type="PANTHER" id="PTHR24304">
    <property type="entry name" value="CYTOCHROME P450 FAMILY 7"/>
    <property type="match status" value="1"/>
</dbReference>
<dbReference type="PROSITE" id="PS00086">
    <property type="entry name" value="CYTOCHROME_P450"/>
    <property type="match status" value="1"/>
</dbReference>
<feature type="transmembrane region" description="Helical" evidence="10">
    <location>
        <begin position="12"/>
        <end position="31"/>
    </location>
</feature>
<dbReference type="InterPro" id="IPR050529">
    <property type="entry name" value="CYP450_sterol_14alpha_dmase"/>
</dbReference>
<dbReference type="EMBL" id="DS268112">
    <property type="protein sequence ID" value="KMM70432.1"/>
    <property type="molecule type" value="Genomic_DNA"/>
</dbReference>
<dbReference type="SUPFAM" id="SSF48264">
    <property type="entry name" value="Cytochrome P450"/>
    <property type="match status" value="1"/>
</dbReference>
<accession>A0A0J6IF51</accession>
<keyword evidence="10" id="KW-1133">Transmembrane helix</keyword>
<gene>
    <name evidence="11" type="ORF">CPAG_06744</name>
</gene>
<dbReference type="PRINTS" id="PR00465">
    <property type="entry name" value="EP450IV"/>
</dbReference>
<dbReference type="InterPro" id="IPR017972">
    <property type="entry name" value="Cyt_P450_CS"/>
</dbReference>
<dbReference type="VEuPathDB" id="FungiDB:CPAG_06744"/>
<dbReference type="Pfam" id="PF00067">
    <property type="entry name" value="p450"/>
    <property type="match status" value="1"/>
</dbReference>
<keyword evidence="10" id="KW-0472">Membrane</keyword>
<dbReference type="InterPro" id="IPR002403">
    <property type="entry name" value="Cyt_P450_E_grp-IV"/>
</dbReference>
<dbReference type="Proteomes" id="UP000054567">
    <property type="component" value="Unassembled WGS sequence"/>
</dbReference>
<reference evidence="12" key="2">
    <citation type="journal article" date="2009" name="Genome Res.">
        <title>Comparative genomic analyses of the human fungal pathogens Coccidioides and their relatives.</title>
        <authorList>
            <person name="Sharpton T.J."/>
            <person name="Stajich J.E."/>
            <person name="Rounsley S.D."/>
            <person name="Gardner M.J."/>
            <person name="Wortman J.R."/>
            <person name="Jordar V.S."/>
            <person name="Maiti R."/>
            <person name="Kodira C.D."/>
            <person name="Neafsey D.E."/>
            <person name="Zeng Q."/>
            <person name="Hung C.-Y."/>
            <person name="McMahan C."/>
            <person name="Muszewska A."/>
            <person name="Grynberg M."/>
            <person name="Mandel M.A."/>
            <person name="Kellner E.M."/>
            <person name="Barker B.M."/>
            <person name="Galgiani J.N."/>
            <person name="Orbach M.J."/>
            <person name="Kirkland T.N."/>
            <person name="Cole G.T."/>
            <person name="Henn M.R."/>
            <person name="Birren B.W."/>
            <person name="Taylor J.W."/>
        </authorList>
    </citation>
    <scope>NUCLEOTIDE SEQUENCE [LARGE SCALE GENOMIC DNA]</scope>
    <source>
        <strain evidence="12">RMSCC 3488</strain>
    </source>
</reference>